<dbReference type="Proteomes" id="UP000298714">
    <property type="component" value="Chromosome"/>
</dbReference>
<accession>A0A4D7C824</accession>
<evidence type="ECO:0000256" key="1">
    <source>
        <dbReference type="SAM" id="SignalP"/>
    </source>
</evidence>
<keyword evidence="1" id="KW-0732">Signal</keyword>
<dbReference type="KEGG" id="hgn:E6W36_08350"/>
<dbReference type="RefSeq" id="WP_246047451.1">
    <property type="nucleotide sequence ID" value="NZ_CP039704.1"/>
</dbReference>
<feature type="signal peptide" evidence="1">
    <location>
        <begin position="1"/>
        <end position="19"/>
    </location>
</feature>
<reference evidence="3" key="1">
    <citation type="submission" date="2019-04" db="EMBL/GenBank/DDBJ databases">
        <title>Complete genome sequence of Sphingomonas sp. W1-2-3.</title>
        <authorList>
            <person name="Im W.T."/>
        </authorList>
    </citation>
    <scope>NUCLEOTIDE SEQUENCE [LARGE SCALE GENOMIC DNA]</scope>
    <source>
        <strain evidence="3">W1-2-3</strain>
    </source>
</reference>
<sequence>MFPRLIALALALLSAPAAAQSIPAIGSDADACAPDAHETALRVEITGFKDRKGQVRLEIYSTDSGEFLGNSRKLVEGGKVFRRIDAPTPQAGAVYSCIRLPGPGTYTLAVLHDRNLNGKFSLFTDGVGFPNRARRIYRKPTVAEAEFTATAGLNTMTVPLFYP</sequence>
<dbReference type="AlphaFoldDB" id="A0A4D7C824"/>
<feature type="chain" id="PRO_5020683766" evidence="1">
    <location>
        <begin position="20"/>
        <end position="163"/>
    </location>
</feature>
<organism evidence="2 3">
    <name type="scientific">Hankyongella ginsenosidimutans</name>
    <dbReference type="NCBI Taxonomy" id="1763828"/>
    <lineage>
        <taxon>Bacteria</taxon>
        <taxon>Pseudomonadati</taxon>
        <taxon>Pseudomonadota</taxon>
        <taxon>Alphaproteobacteria</taxon>
        <taxon>Sphingomonadales</taxon>
        <taxon>Sphingomonadaceae</taxon>
        <taxon>Hankyongella</taxon>
    </lineage>
</organism>
<name>A0A4D7C824_9SPHN</name>
<proteinExistence type="predicted"/>
<gene>
    <name evidence="2" type="ORF">E6W36_08350</name>
</gene>
<protein>
    <submittedName>
        <fullName evidence="2">DUF2141 domain-containing protein</fullName>
    </submittedName>
</protein>
<dbReference type="InterPro" id="IPR018673">
    <property type="entry name" value="DUF2141"/>
</dbReference>
<evidence type="ECO:0000313" key="3">
    <source>
        <dbReference type="Proteomes" id="UP000298714"/>
    </source>
</evidence>
<dbReference type="Pfam" id="PF09912">
    <property type="entry name" value="DUF2141"/>
    <property type="match status" value="1"/>
</dbReference>
<dbReference type="EMBL" id="CP039704">
    <property type="protein sequence ID" value="QCI79548.1"/>
    <property type="molecule type" value="Genomic_DNA"/>
</dbReference>
<evidence type="ECO:0000313" key="2">
    <source>
        <dbReference type="EMBL" id="QCI79548.1"/>
    </source>
</evidence>
<keyword evidence="3" id="KW-1185">Reference proteome</keyword>